<protein>
    <recommendedName>
        <fullName evidence="2">PPM-type phosphatase domain-containing protein</fullName>
    </recommendedName>
</protein>
<dbReference type="Gene3D" id="3.60.40.10">
    <property type="entry name" value="PPM-type phosphatase domain"/>
    <property type="match status" value="1"/>
</dbReference>
<feature type="region of interest" description="Disordered" evidence="1">
    <location>
        <begin position="50"/>
        <end position="70"/>
    </location>
</feature>
<organism evidence="3 4">
    <name type="scientific">Symbiochloris irregularis</name>
    <dbReference type="NCBI Taxonomy" id="706552"/>
    <lineage>
        <taxon>Eukaryota</taxon>
        <taxon>Viridiplantae</taxon>
        <taxon>Chlorophyta</taxon>
        <taxon>core chlorophytes</taxon>
        <taxon>Trebouxiophyceae</taxon>
        <taxon>Trebouxiales</taxon>
        <taxon>Trebouxiaceae</taxon>
        <taxon>Symbiochloris</taxon>
    </lineage>
</organism>
<sequence length="654" mass="69596">MAARGPVAAHAVAKSIVKGEDFLFVEPRAAYPADLSGPKDMRTLVRRSLDSAQENELDHPPRDSLATSRSNSSFEVETYGLYCICDGHNGSGAARHACENMAQAVHERMPGPPPPESDVKRHLRWRERLQHTLVGALAYLHESFACDGEPAGCTATIVLQCGWYLTIANLGDSRAIVDTGKAVTQLTVDHRLATHMGERRRLEDSKILVAPIDLSGSGPASGHHAAGYGPLRMWPGGLCLSRALGDFDVGAGVLCVPHIRQVKMPSTGARVMVASDGVWDAFDSMTRVGHMSRGWTTQSCPGKVVQSIRRAYGGLRDDTTIIVVDFLPPTVNSFAQVADRKKKSGGGSNGGMSCFCLARPPAVGDDESSSPTLVLPPIGKIEELADMDVAALAGLMPDAQAPDAPGWYHDVVGDDLREIQTAAVEAWEQVRKSKATSGKVPSRDDLAGYFARAHKSATSVPHPVPALITKADQGHPMDYTVKVGRSSVEVAQQEAAERAGGSVSQPPASNRFRNSISSMGSYGKHFGHYARHDAAQQSMDGGHKDSDSASSLRESSSSDRSRRLSASTPPVAEDKDLEGRDSRPSSPTRASPAASTEAALGRSSGTRTPSQALAHEAFSPDDKPAPEEPSAGAPEHRVAGGVNYLMHKHGQQDK</sequence>
<dbReference type="EMBL" id="JALJOQ010000038">
    <property type="protein sequence ID" value="KAK9806461.1"/>
    <property type="molecule type" value="Genomic_DNA"/>
</dbReference>
<dbReference type="AlphaFoldDB" id="A0AAW1PDF5"/>
<feature type="compositionally biased region" description="Basic and acidic residues" evidence="1">
    <location>
        <begin position="572"/>
        <end position="583"/>
    </location>
</feature>
<dbReference type="SMART" id="SM00332">
    <property type="entry name" value="PP2Cc"/>
    <property type="match status" value="1"/>
</dbReference>
<feature type="compositionally biased region" description="Low complexity" evidence="1">
    <location>
        <begin position="584"/>
        <end position="599"/>
    </location>
</feature>
<comment type="caution">
    <text evidence="3">The sequence shown here is derived from an EMBL/GenBank/DDBJ whole genome shotgun (WGS) entry which is preliminary data.</text>
</comment>
<feature type="compositionally biased region" description="Polar residues" evidence="1">
    <location>
        <begin position="502"/>
        <end position="516"/>
    </location>
</feature>
<dbReference type="InterPro" id="IPR015655">
    <property type="entry name" value="PP2C"/>
</dbReference>
<dbReference type="PANTHER" id="PTHR47992">
    <property type="entry name" value="PROTEIN PHOSPHATASE"/>
    <property type="match status" value="1"/>
</dbReference>
<proteinExistence type="predicted"/>
<evidence type="ECO:0000256" key="1">
    <source>
        <dbReference type="SAM" id="MobiDB-lite"/>
    </source>
</evidence>
<gene>
    <name evidence="3" type="ORF">WJX73_009939</name>
</gene>
<dbReference type="Pfam" id="PF00481">
    <property type="entry name" value="PP2C"/>
    <property type="match status" value="1"/>
</dbReference>
<feature type="region of interest" description="Disordered" evidence="1">
    <location>
        <begin position="491"/>
        <end position="516"/>
    </location>
</feature>
<evidence type="ECO:0000259" key="2">
    <source>
        <dbReference type="PROSITE" id="PS51746"/>
    </source>
</evidence>
<dbReference type="InterPro" id="IPR001932">
    <property type="entry name" value="PPM-type_phosphatase-like_dom"/>
</dbReference>
<dbReference type="CDD" id="cd00143">
    <property type="entry name" value="PP2Cc"/>
    <property type="match status" value="1"/>
</dbReference>
<keyword evidence="4" id="KW-1185">Reference proteome</keyword>
<dbReference type="SUPFAM" id="SSF81606">
    <property type="entry name" value="PP2C-like"/>
    <property type="match status" value="1"/>
</dbReference>
<feature type="domain" description="PPM-type phosphatase" evidence="2">
    <location>
        <begin position="62"/>
        <end position="326"/>
    </location>
</feature>
<dbReference type="PROSITE" id="PS51746">
    <property type="entry name" value="PPM_2"/>
    <property type="match status" value="1"/>
</dbReference>
<evidence type="ECO:0000313" key="3">
    <source>
        <dbReference type="EMBL" id="KAK9806461.1"/>
    </source>
</evidence>
<reference evidence="3 4" key="1">
    <citation type="journal article" date="2024" name="Nat. Commun.">
        <title>Phylogenomics reveals the evolutionary origins of lichenization in chlorophyte algae.</title>
        <authorList>
            <person name="Puginier C."/>
            <person name="Libourel C."/>
            <person name="Otte J."/>
            <person name="Skaloud P."/>
            <person name="Haon M."/>
            <person name="Grisel S."/>
            <person name="Petersen M."/>
            <person name="Berrin J.G."/>
            <person name="Delaux P.M."/>
            <person name="Dal Grande F."/>
            <person name="Keller J."/>
        </authorList>
    </citation>
    <scope>NUCLEOTIDE SEQUENCE [LARGE SCALE GENOMIC DNA]</scope>
    <source>
        <strain evidence="3 4">SAG 2036</strain>
    </source>
</reference>
<dbReference type="Proteomes" id="UP001465755">
    <property type="component" value="Unassembled WGS sequence"/>
</dbReference>
<dbReference type="InterPro" id="IPR036457">
    <property type="entry name" value="PPM-type-like_dom_sf"/>
</dbReference>
<name>A0AAW1PDF5_9CHLO</name>
<evidence type="ECO:0000313" key="4">
    <source>
        <dbReference type="Proteomes" id="UP001465755"/>
    </source>
</evidence>
<accession>A0AAW1PDF5</accession>
<feature type="region of interest" description="Disordered" evidence="1">
    <location>
        <begin position="536"/>
        <end position="636"/>
    </location>
</feature>
<dbReference type="GO" id="GO:0004722">
    <property type="term" value="F:protein serine/threonine phosphatase activity"/>
    <property type="evidence" value="ECO:0007669"/>
    <property type="project" value="InterPro"/>
</dbReference>